<proteinExistence type="predicted"/>
<feature type="transmembrane region" description="Helical" evidence="1">
    <location>
        <begin position="364"/>
        <end position="384"/>
    </location>
</feature>
<feature type="transmembrane region" description="Helical" evidence="1">
    <location>
        <begin position="626"/>
        <end position="644"/>
    </location>
</feature>
<accession>A0A5B2ZDA6</accession>
<feature type="transmembrane region" description="Helical" evidence="1">
    <location>
        <begin position="12"/>
        <end position="32"/>
    </location>
</feature>
<feature type="transmembrane region" description="Helical" evidence="1">
    <location>
        <begin position="1049"/>
        <end position="1072"/>
    </location>
</feature>
<evidence type="ECO:0000313" key="2">
    <source>
        <dbReference type="EMBL" id="KAA2286009.1"/>
    </source>
</evidence>
<dbReference type="GO" id="GO:0005886">
    <property type="term" value="C:plasma membrane"/>
    <property type="evidence" value="ECO:0007669"/>
    <property type="project" value="TreeGrafter"/>
</dbReference>
<protein>
    <submittedName>
        <fullName evidence="2">Efflux RND transporter permease subunit</fullName>
    </submittedName>
</protein>
<evidence type="ECO:0000313" key="3">
    <source>
        <dbReference type="Proteomes" id="UP000322165"/>
    </source>
</evidence>
<dbReference type="Proteomes" id="UP000322165">
    <property type="component" value="Unassembled WGS sequence"/>
</dbReference>
<comment type="caution">
    <text evidence="2">The sequence shown here is derived from an EMBL/GenBank/DDBJ whole genome shotgun (WGS) entry which is preliminary data.</text>
</comment>
<gene>
    <name evidence="2" type="ORF">F0415_00440</name>
</gene>
<keyword evidence="1" id="KW-1133">Transmembrane helix</keyword>
<dbReference type="InterPro" id="IPR001036">
    <property type="entry name" value="Acrflvin-R"/>
</dbReference>
<organism evidence="2 3">
    <name type="scientific">Arenimonas fontis</name>
    <dbReference type="NCBI Taxonomy" id="2608255"/>
    <lineage>
        <taxon>Bacteria</taxon>
        <taxon>Pseudomonadati</taxon>
        <taxon>Pseudomonadota</taxon>
        <taxon>Gammaproteobacteria</taxon>
        <taxon>Lysobacterales</taxon>
        <taxon>Lysobacteraceae</taxon>
        <taxon>Arenimonas</taxon>
    </lineage>
</organism>
<dbReference type="Gene3D" id="1.20.1640.10">
    <property type="entry name" value="Multidrug efflux transporter AcrB transmembrane domain"/>
    <property type="match status" value="3"/>
</dbReference>
<dbReference type="PRINTS" id="PR00702">
    <property type="entry name" value="ACRIFLAVINRP"/>
</dbReference>
<keyword evidence="1" id="KW-0812">Transmembrane</keyword>
<dbReference type="EMBL" id="VUOD01000001">
    <property type="protein sequence ID" value="KAA2286009.1"/>
    <property type="molecule type" value="Genomic_DNA"/>
</dbReference>
<reference evidence="2 3" key="1">
    <citation type="submission" date="2019-09" db="EMBL/GenBank/DDBJ databases">
        <title>Arenimonas chukotkensis sp. nov., a bacterium isolated from Chukotka hot spring, Arctic region, Russia.</title>
        <authorList>
            <person name="Zayulina K.S."/>
            <person name="Prokofeva M.I."/>
            <person name="Elcheninov A.G."/>
            <person name="Novikov A."/>
            <person name="Kochetkova T.V."/>
            <person name="Kublanov I.V."/>
        </authorList>
    </citation>
    <scope>NUCLEOTIDE SEQUENCE [LARGE SCALE GENOMIC DNA]</scope>
    <source>
        <strain evidence="2 3">3729k</strain>
    </source>
</reference>
<keyword evidence="1" id="KW-0472">Membrane</keyword>
<dbReference type="InterPro" id="IPR027463">
    <property type="entry name" value="AcrB_DN_DC_subdom"/>
</dbReference>
<feature type="transmembrane region" description="Helical" evidence="1">
    <location>
        <begin position="435"/>
        <end position="456"/>
    </location>
</feature>
<dbReference type="Gene3D" id="3.30.70.1430">
    <property type="entry name" value="Multidrug efflux transporter AcrB pore domain"/>
    <property type="match status" value="1"/>
</dbReference>
<dbReference type="SUPFAM" id="SSF82866">
    <property type="entry name" value="Multidrug efflux transporter AcrB transmembrane domain"/>
    <property type="match status" value="2"/>
</dbReference>
<dbReference type="PANTHER" id="PTHR32063">
    <property type="match status" value="1"/>
</dbReference>
<keyword evidence="3" id="KW-1185">Reference proteome</keyword>
<feature type="transmembrane region" description="Helical" evidence="1">
    <location>
        <begin position="977"/>
        <end position="999"/>
    </location>
</feature>
<dbReference type="Pfam" id="PF00873">
    <property type="entry name" value="ACR_tran"/>
    <property type="match status" value="2"/>
</dbReference>
<feature type="transmembrane region" description="Helical" evidence="1">
    <location>
        <begin position="1084"/>
        <end position="1110"/>
    </location>
</feature>
<sequence length="1140" mass="123905">MGIVEFSTRRRVTVAMATVTLVLFGLIAAFGLKVNLLPDLSYPTLTVRTEYTGAAPAEIETLISEPVEEAVGVVKNLRKLRSVSRTGQSDVVLEFAWGTDMDQASLEVRDKLEVLNLPLEAEQPVLLRFNPSTEPIMRLVLAGTGELSGSEEAELMRLRRYAEDELKKRLEPVAGVAAVKVAGGLEDEVQVLIDQGKLAQLNLSVGAVIDRLRLENVNVSGGRIEEGSQRYLVRTVNQFTDLEQMRALLVANVDGVPIHLRDVATVQQGYKEREAIIRLGGREAVELAVYKEGDANTVAVAEAVKAALERLRADLPPGSALTTIEDQSIFIKAALAEVRHEAVMGGLFAILLIFFFLRDGWSTLVIGLSLPVSIIATFFFMAQFGLDLNVMSLAGLALATGMVVDDSIVVLESIAKARERGLGILEAAVTGTREVAMAVTASTLTTVAVFLPLVFVEGVAGQLFKDQALTVAIALVISLAVSLTLIPMLSSMKARAPMAFDPETDTGRPIWREVVALWADLLRLPLRRVRAAFARSLPKGVLTSLAAVALLPIWLFCLAVVLLVLPFAFLLPWLVMAFGWLLASNGRGLSLVIGTALRAVGRVVLKPYDWAESAYRRLLPKALDRPLPVLVFAALAFVLALLMARSLGTDLIPQFAQDRFEMTAKLPPGTQLRETDALVKAIQQAHGKDDGVQALYGVSGTGTRLDANPTESGENIAKLTVVMGQGFGPSAEARQTERMRETMASYPDVQVKFGRPQVFSFSTPLEIELRGHDLASLERAGRQLAAMLESDPGFADVKSTVEQGFPEIQIRFDQERAAQLGLTTREIADQVVRKVRGEVATRYSFRDRKIDVLVRAREQDRASVEDIRRIIVNPASDRPVTLAAVADVVATTGPSEIHRVDQVRVAVMSANLRDLDLGTAVQRVRAMVAENPLGADIRMHIGGQGEELDASIRSLLFAFGLAVFLVYLVMASQFESLLHPFVIMFTIPLAIVGAVLALWLKGSPISVVVFIGLILLVGIVVKNAIILIDKVNQLREEGVPKREALLDGAYSRLRPIIMTTATTLFGFAPLAFFGGEGAEVRAPMAITVIGGLAVSTLLTLVVIPVVYQILDRSSDAVFRERRERARALLRLRNQPVEDVP</sequence>
<dbReference type="SUPFAM" id="SSF82693">
    <property type="entry name" value="Multidrug efflux transporter AcrB pore domain, PN1, PN2, PC1 and PC2 subdomains"/>
    <property type="match status" value="2"/>
</dbReference>
<name>A0A5B2ZDA6_9GAMM</name>
<dbReference type="PANTHER" id="PTHR32063:SF0">
    <property type="entry name" value="SWARMING MOTILITY PROTEIN SWRC"/>
    <property type="match status" value="1"/>
</dbReference>
<dbReference type="RefSeq" id="WP_149859226.1">
    <property type="nucleotide sequence ID" value="NZ_VUOD01000001.1"/>
</dbReference>
<feature type="transmembrane region" description="Helical" evidence="1">
    <location>
        <begin position="1005"/>
        <end position="1028"/>
    </location>
</feature>
<feature type="transmembrane region" description="Helical" evidence="1">
    <location>
        <begin position="468"/>
        <end position="489"/>
    </location>
</feature>
<dbReference type="Gene3D" id="3.30.2090.10">
    <property type="entry name" value="Multidrug efflux transporter AcrB TolC docking domain, DN and DC subdomains"/>
    <property type="match status" value="2"/>
</dbReference>
<dbReference type="GO" id="GO:0042910">
    <property type="term" value="F:xenobiotic transmembrane transporter activity"/>
    <property type="evidence" value="ECO:0007669"/>
    <property type="project" value="TreeGrafter"/>
</dbReference>
<dbReference type="Gene3D" id="3.30.70.1320">
    <property type="entry name" value="Multidrug efflux transporter AcrB pore domain like"/>
    <property type="match status" value="1"/>
</dbReference>
<feature type="transmembrane region" description="Helical" evidence="1">
    <location>
        <begin position="545"/>
        <end position="575"/>
    </location>
</feature>
<dbReference type="AlphaFoldDB" id="A0A5B2ZDA6"/>
<evidence type="ECO:0000256" key="1">
    <source>
        <dbReference type="SAM" id="Phobius"/>
    </source>
</evidence>
<reference evidence="2 3" key="2">
    <citation type="submission" date="2019-09" db="EMBL/GenBank/DDBJ databases">
        <authorList>
            <person name="Mazur A."/>
        </authorList>
    </citation>
    <scope>NUCLEOTIDE SEQUENCE [LARGE SCALE GENOMIC DNA]</scope>
    <source>
        <strain evidence="2 3">3729k</strain>
    </source>
</reference>
<dbReference type="SUPFAM" id="SSF82714">
    <property type="entry name" value="Multidrug efflux transporter AcrB TolC docking domain, DN and DC subdomains"/>
    <property type="match status" value="2"/>
</dbReference>
<feature type="transmembrane region" description="Helical" evidence="1">
    <location>
        <begin position="338"/>
        <end position="357"/>
    </location>
</feature>
<feature type="transmembrane region" description="Helical" evidence="1">
    <location>
        <begin position="950"/>
        <end position="970"/>
    </location>
</feature>